<proteinExistence type="predicted"/>
<accession>A0AAD5CG18</accession>
<sequence>MVGMSQVTVSVMTSAGILSAQASCLTACV</sequence>
<organism evidence="1 2">
    <name type="scientific">Ambrosia artemisiifolia</name>
    <name type="common">Common ragweed</name>
    <dbReference type="NCBI Taxonomy" id="4212"/>
    <lineage>
        <taxon>Eukaryota</taxon>
        <taxon>Viridiplantae</taxon>
        <taxon>Streptophyta</taxon>
        <taxon>Embryophyta</taxon>
        <taxon>Tracheophyta</taxon>
        <taxon>Spermatophyta</taxon>
        <taxon>Magnoliopsida</taxon>
        <taxon>eudicotyledons</taxon>
        <taxon>Gunneridae</taxon>
        <taxon>Pentapetalae</taxon>
        <taxon>asterids</taxon>
        <taxon>campanulids</taxon>
        <taxon>Asterales</taxon>
        <taxon>Asteraceae</taxon>
        <taxon>Asteroideae</taxon>
        <taxon>Heliantheae alliance</taxon>
        <taxon>Heliantheae</taxon>
        <taxon>Ambrosia</taxon>
    </lineage>
</organism>
<keyword evidence="2" id="KW-1185">Reference proteome</keyword>
<dbReference type="Proteomes" id="UP001206925">
    <property type="component" value="Unassembled WGS sequence"/>
</dbReference>
<reference evidence="1" key="1">
    <citation type="submission" date="2022-06" db="EMBL/GenBank/DDBJ databases">
        <title>Uncovering the hologenomic basis of an extraordinary plant invasion.</title>
        <authorList>
            <person name="Bieker V.C."/>
            <person name="Martin M.D."/>
            <person name="Gilbert T."/>
            <person name="Hodgins K."/>
            <person name="Battlay P."/>
            <person name="Petersen B."/>
            <person name="Wilson J."/>
        </authorList>
    </citation>
    <scope>NUCLEOTIDE SEQUENCE</scope>
    <source>
        <strain evidence="1">AA19_3_7</strain>
        <tissue evidence="1">Leaf</tissue>
    </source>
</reference>
<comment type="caution">
    <text evidence="1">The sequence shown here is derived from an EMBL/GenBank/DDBJ whole genome shotgun (WGS) entry which is preliminary data.</text>
</comment>
<dbReference type="EMBL" id="JAMZMK010008234">
    <property type="protein sequence ID" value="KAI7741242.1"/>
    <property type="molecule type" value="Genomic_DNA"/>
</dbReference>
<protein>
    <submittedName>
        <fullName evidence="1">Uncharacterized protein</fullName>
    </submittedName>
</protein>
<dbReference type="AlphaFoldDB" id="A0AAD5CG18"/>
<evidence type="ECO:0000313" key="1">
    <source>
        <dbReference type="EMBL" id="KAI7741242.1"/>
    </source>
</evidence>
<evidence type="ECO:0000313" key="2">
    <source>
        <dbReference type="Proteomes" id="UP001206925"/>
    </source>
</evidence>
<gene>
    <name evidence="1" type="ORF">M8C21_023852</name>
</gene>
<name>A0AAD5CG18_AMBAR</name>